<sequence>MIASAFTDILAFIVAISVLVAVHEFGHYIVGRWCGMKILRFSIGFGKPIWTKIGGRDRTEYCIAAIPLGGYVKFLGERYGTGDPIPPEDEGRAFNQRPVWNRILVLLAGPFFNFLFAFIAYWILFINGVPTMKPA</sequence>
<name>A0A382VB90_9ZZZZ</name>
<proteinExistence type="predicted"/>
<keyword evidence="7 10" id="KW-1133">Transmembrane helix</keyword>
<dbReference type="Pfam" id="PF02163">
    <property type="entry name" value="Peptidase_M50"/>
    <property type="match status" value="1"/>
</dbReference>
<evidence type="ECO:0000259" key="11">
    <source>
        <dbReference type="Pfam" id="PF02163"/>
    </source>
</evidence>
<feature type="domain" description="Peptidase M50" evidence="11">
    <location>
        <begin position="11"/>
        <end position="128"/>
    </location>
</feature>
<accession>A0A382VB90</accession>
<evidence type="ECO:0000256" key="6">
    <source>
        <dbReference type="ARBA" id="ARBA00022833"/>
    </source>
</evidence>
<evidence type="ECO:0000256" key="8">
    <source>
        <dbReference type="ARBA" id="ARBA00023049"/>
    </source>
</evidence>
<evidence type="ECO:0000256" key="5">
    <source>
        <dbReference type="ARBA" id="ARBA00022801"/>
    </source>
</evidence>
<evidence type="ECO:0000256" key="1">
    <source>
        <dbReference type="ARBA" id="ARBA00001947"/>
    </source>
</evidence>
<dbReference type="GO" id="GO:0006508">
    <property type="term" value="P:proteolysis"/>
    <property type="evidence" value="ECO:0007669"/>
    <property type="project" value="UniProtKB-KW"/>
</dbReference>
<dbReference type="PANTHER" id="PTHR42837">
    <property type="entry name" value="REGULATOR OF SIGMA-E PROTEASE RSEP"/>
    <property type="match status" value="1"/>
</dbReference>
<feature type="transmembrane region" description="Helical" evidence="10">
    <location>
        <begin position="6"/>
        <end position="30"/>
    </location>
</feature>
<comment type="cofactor">
    <cofactor evidence="1">
        <name>Zn(2+)</name>
        <dbReference type="ChEBI" id="CHEBI:29105"/>
    </cofactor>
</comment>
<evidence type="ECO:0000256" key="10">
    <source>
        <dbReference type="SAM" id="Phobius"/>
    </source>
</evidence>
<reference evidence="12" key="1">
    <citation type="submission" date="2018-05" db="EMBL/GenBank/DDBJ databases">
        <authorList>
            <person name="Lanie J.A."/>
            <person name="Ng W.-L."/>
            <person name="Kazmierczak K.M."/>
            <person name="Andrzejewski T.M."/>
            <person name="Davidsen T.M."/>
            <person name="Wayne K.J."/>
            <person name="Tettelin H."/>
            <person name="Glass J.I."/>
            <person name="Rusch D."/>
            <person name="Podicherti R."/>
            <person name="Tsui H.-C.T."/>
            <person name="Winkler M.E."/>
        </authorList>
    </citation>
    <scope>NUCLEOTIDE SEQUENCE</scope>
</reference>
<evidence type="ECO:0000256" key="7">
    <source>
        <dbReference type="ARBA" id="ARBA00022989"/>
    </source>
</evidence>
<keyword evidence="5" id="KW-0378">Hydrolase</keyword>
<feature type="transmembrane region" description="Helical" evidence="10">
    <location>
        <begin position="103"/>
        <end position="124"/>
    </location>
</feature>
<gene>
    <name evidence="12" type="ORF">METZ01_LOCUS396052</name>
</gene>
<organism evidence="12">
    <name type="scientific">marine metagenome</name>
    <dbReference type="NCBI Taxonomy" id="408172"/>
    <lineage>
        <taxon>unclassified sequences</taxon>
        <taxon>metagenomes</taxon>
        <taxon>ecological metagenomes</taxon>
    </lineage>
</organism>
<dbReference type="GO" id="GO:0016020">
    <property type="term" value="C:membrane"/>
    <property type="evidence" value="ECO:0007669"/>
    <property type="project" value="UniProtKB-SubCell"/>
</dbReference>
<dbReference type="InterPro" id="IPR004387">
    <property type="entry name" value="Pept_M50_Zn"/>
</dbReference>
<evidence type="ECO:0000313" key="12">
    <source>
        <dbReference type="EMBL" id="SVD43198.1"/>
    </source>
</evidence>
<comment type="subcellular location">
    <subcellularLocation>
        <location evidence="2">Membrane</location>
        <topology evidence="2">Multi-pass membrane protein</topology>
    </subcellularLocation>
</comment>
<dbReference type="AlphaFoldDB" id="A0A382VB90"/>
<evidence type="ECO:0000256" key="4">
    <source>
        <dbReference type="ARBA" id="ARBA00022692"/>
    </source>
</evidence>
<keyword evidence="3" id="KW-0645">Protease</keyword>
<keyword evidence="4 10" id="KW-0812">Transmembrane</keyword>
<dbReference type="CDD" id="cd06163">
    <property type="entry name" value="S2P-M50_PDZ_RseP-like"/>
    <property type="match status" value="1"/>
</dbReference>
<evidence type="ECO:0000256" key="2">
    <source>
        <dbReference type="ARBA" id="ARBA00004141"/>
    </source>
</evidence>
<dbReference type="GO" id="GO:0004222">
    <property type="term" value="F:metalloendopeptidase activity"/>
    <property type="evidence" value="ECO:0007669"/>
    <property type="project" value="InterPro"/>
</dbReference>
<keyword evidence="8" id="KW-0482">Metalloprotease</keyword>
<dbReference type="PANTHER" id="PTHR42837:SF2">
    <property type="entry name" value="MEMBRANE METALLOPROTEASE ARASP2, CHLOROPLASTIC-RELATED"/>
    <property type="match status" value="1"/>
</dbReference>
<feature type="non-terminal residue" evidence="12">
    <location>
        <position position="135"/>
    </location>
</feature>
<evidence type="ECO:0000256" key="9">
    <source>
        <dbReference type="ARBA" id="ARBA00023136"/>
    </source>
</evidence>
<dbReference type="EMBL" id="UINC01150257">
    <property type="protein sequence ID" value="SVD43198.1"/>
    <property type="molecule type" value="Genomic_DNA"/>
</dbReference>
<keyword evidence="6" id="KW-0862">Zinc</keyword>
<protein>
    <recommendedName>
        <fullName evidence="11">Peptidase M50 domain-containing protein</fullName>
    </recommendedName>
</protein>
<dbReference type="InterPro" id="IPR008915">
    <property type="entry name" value="Peptidase_M50"/>
</dbReference>
<evidence type="ECO:0000256" key="3">
    <source>
        <dbReference type="ARBA" id="ARBA00022670"/>
    </source>
</evidence>
<keyword evidence="9 10" id="KW-0472">Membrane</keyword>